<dbReference type="AlphaFoldDB" id="A0AAD9QJB8"/>
<feature type="transmembrane region" description="Helical" evidence="2">
    <location>
        <begin position="44"/>
        <end position="61"/>
    </location>
</feature>
<keyword evidence="1" id="KW-0479">Metal-binding</keyword>
<protein>
    <submittedName>
        <fullName evidence="4">Lysosomal cobalamin transporter</fullName>
    </submittedName>
</protein>
<reference evidence="4" key="1">
    <citation type="journal article" date="2023" name="G3 (Bethesda)">
        <title>Whole genome assembly and annotation of the endangered Caribbean coral Acropora cervicornis.</title>
        <authorList>
            <person name="Selwyn J.D."/>
            <person name="Vollmer S.V."/>
        </authorList>
    </citation>
    <scope>NUCLEOTIDE SEQUENCE</scope>
    <source>
        <strain evidence="4">K2</strain>
    </source>
</reference>
<feature type="zinc finger region" description="C3H1-type" evidence="1">
    <location>
        <begin position="331"/>
        <end position="359"/>
    </location>
</feature>
<evidence type="ECO:0000256" key="2">
    <source>
        <dbReference type="SAM" id="Phobius"/>
    </source>
</evidence>
<feature type="transmembrane region" description="Helical" evidence="2">
    <location>
        <begin position="602"/>
        <end position="623"/>
    </location>
</feature>
<accession>A0AAD9QJB8</accession>
<keyword evidence="2" id="KW-0812">Transmembrane</keyword>
<evidence type="ECO:0000313" key="5">
    <source>
        <dbReference type="Proteomes" id="UP001249851"/>
    </source>
</evidence>
<dbReference type="EMBL" id="JARQWQ010000029">
    <property type="protein sequence ID" value="KAK2562350.1"/>
    <property type="molecule type" value="Genomic_DNA"/>
</dbReference>
<dbReference type="GO" id="GO:0005774">
    <property type="term" value="C:vacuolar membrane"/>
    <property type="evidence" value="ECO:0007669"/>
    <property type="project" value="TreeGrafter"/>
</dbReference>
<dbReference type="GO" id="GO:0072665">
    <property type="term" value="P:protein localization to vacuole"/>
    <property type="evidence" value="ECO:0007669"/>
    <property type="project" value="TreeGrafter"/>
</dbReference>
<keyword evidence="2" id="KW-0472">Membrane</keyword>
<dbReference type="GO" id="GO:0008270">
    <property type="term" value="F:zinc ion binding"/>
    <property type="evidence" value="ECO:0007669"/>
    <property type="project" value="UniProtKB-KW"/>
</dbReference>
<evidence type="ECO:0000256" key="1">
    <source>
        <dbReference type="PROSITE-ProRule" id="PRU00723"/>
    </source>
</evidence>
<evidence type="ECO:0000313" key="4">
    <source>
        <dbReference type="EMBL" id="KAK2562350.1"/>
    </source>
</evidence>
<feature type="transmembrane region" description="Helical" evidence="2">
    <location>
        <begin position="540"/>
        <end position="563"/>
    </location>
</feature>
<keyword evidence="1" id="KW-0862">Zinc</keyword>
<dbReference type="Proteomes" id="UP001249851">
    <property type="component" value="Unassembled WGS sequence"/>
</dbReference>
<sequence>MEVLYSFVALFAFLLMPFVYFYFEEKDEDVTTRQRICGALKYSIGFLIVAVALLLIGSSMANPGSSAVLAPEIVALVSQTVQAALQASQFHPSPAIASFVPSSAASSSPDTLNSSAASFLASGTSFQLAQSSSTTQGRNIPIVVPSFVSTFNAPALALASASAPATSTPHAKSSALADRPFVLVSQILRGTFVDLSELLSVNLVSSDPEPHLMLDGRLVLTAPPKKQRRQIEDITSWTEAFTVFSLVLTSSFPQRWKDLTLYKLLILRIHRQCSGQVWLAYDKAFREHAAATGLFDWSLMNTQLFNFQAAGASLRSSSPSLGEFSEPSGSSSSRIACISWNKGCCTAPFTRCRYYHCCSRCGGSHRALSCSSRQEQRVDKNSKRRSRAFVPLKKPPQNETHWKKELSFLANQLKSNHGETALSLLMGFLSFIGMVIMITYTMEHLEVSQERESVEERARMIRARHSASRTMSRRDQRLLSRLEGEERVLVRRERHLQAVNLSWLNKCLKCCRPFEFCRQSSEFTGLQLYKIRPRKTMPQALLFLILMVMLTMLFLNVMLFTLAPQYVMYGSQRYVVRRLKLFCGACIMTRAAVFLNRFFYKVWFFGACYYWGTWVFLVMYVIGLGVSIAKKRKSVVDDELDSSDYDSSDDEMISA</sequence>
<dbReference type="InterPro" id="IPR050854">
    <property type="entry name" value="LMBD1_LysCbl_Transport"/>
</dbReference>
<keyword evidence="5" id="KW-1185">Reference proteome</keyword>
<dbReference type="PANTHER" id="PTHR16130">
    <property type="entry name" value="LYSOSOMAL COBALAMIN TRANSPORTER-RELATED"/>
    <property type="match status" value="1"/>
</dbReference>
<keyword evidence="2" id="KW-1133">Transmembrane helix</keyword>
<comment type="caution">
    <text evidence="4">The sequence shown here is derived from an EMBL/GenBank/DDBJ whole genome shotgun (WGS) entry which is preliminary data.</text>
</comment>
<feature type="transmembrane region" description="Helical" evidence="2">
    <location>
        <begin position="6"/>
        <end position="23"/>
    </location>
</feature>
<name>A0AAD9QJB8_ACRCE</name>
<keyword evidence="1" id="KW-0863">Zinc-finger</keyword>
<feature type="transmembrane region" description="Helical" evidence="2">
    <location>
        <begin position="421"/>
        <end position="442"/>
    </location>
</feature>
<evidence type="ECO:0000259" key="3">
    <source>
        <dbReference type="PROSITE" id="PS50103"/>
    </source>
</evidence>
<dbReference type="InterPro" id="IPR000571">
    <property type="entry name" value="Znf_CCCH"/>
</dbReference>
<proteinExistence type="predicted"/>
<reference evidence="4" key="2">
    <citation type="journal article" date="2023" name="Science">
        <title>Genomic signatures of disease resistance in endangered staghorn corals.</title>
        <authorList>
            <person name="Vollmer S.V."/>
            <person name="Selwyn J.D."/>
            <person name="Despard B.A."/>
            <person name="Roesel C.L."/>
        </authorList>
    </citation>
    <scope>NUCLEOTIDE SEQUENCE</scope>
    <source>
        <strain evidence="4">K2</strain>
    </source>
</reference>
<feature type="domain" description="C3H1-type" evidence="3">
    <location>
        <begin position="331"/>
        <end position="359"/>
    </location>
</feature>
<organism evidence="4 5">
    <name type="scientific">Acropora cervicornis</name>
    <name type="common">Staghorn coral</name>
    <dbReference type="NCBI Taxonomy" id="6130"/>
    <lineage>
        <taxon>Eukaryota</taxon>
        <taxon>Metazoa</taxon>
        <taxon>Cnidaria</taxon>
        <taxon>Anthozoa</taxon>
        <taxon>Hexacorallia</taxon>
        <taxon>Scleractinia</taxon>
        <taxon>Astrocoeniina</taxon>
        <taxon>Acroporidae</taxon>
        <taxon>Acropora</taxon>
    </lineage>
</organism>
<dbReference type="PROSITE" id="PS50103">
    <property type="entry name" value="ZF_C3H1"/>
    <property type="match status" value="1"/>
</dbReference>
<gene>
    <name evidence="4" type="ORF">P5673_014631</name>
</gene>
<dbReference type="PANTHER" id="PTHR16130:SF2">
    <property type="entry name" value="LYSOSOMAL COBALAMIN TRANSPORT ESCORT PROTEIN LMBD1"/>
    <property type="match status" value="1"/>
</dbReference>